<dbReference type="SMART" id="SM00220">
    <property type="entry name" value="S_TKc"/>
    <property type="match status" value="1"/>
</dbReference>
<keyword evidence="5" id="KW-0067">ATP-binding</keyword>
<evidence type="ECO:0000259" key="6">
    <source>
        <dbReference type="PROSITE" id="PS50011"/>
    </source>
</evidence>
<dbReference type="SUPFAM" id="SSF56112">
    <property type="entry name" value="Protein kinase-like (PK-like)"/>
    <property type="match status" value="1"/>
</dbReference>
<dbReference type="InterPro" id="IPR011009">
    <property type="entry name" value="Kinase-like_dom_sf"/>
</dbReference>
<dbReference type="Proteomes" id="UP000028480">
    <property type="component" value="Unassembled WGS sequence"/>
</dbReference>
<protein>
    <submittedName>
        <fullName evidence="7">Protein kinase domain protein</fullName>
    </submittedName>
</protein>
<dbReference type="PANTHER" id="PTHR24345:SF0">
    <property type="entry name" value="CELL CYCLE SERINE_THREONINE-PROTEIN KINASE CDC5_MSD2"/>
    <property type="match status" value="1"/>
</dbReference>
<dbReference type="RefSeq" id="WP_038182089.1">
    <property type="nucleotide sequence ID" value="NZ_CAWLWA010000060.1"/>
</dbReference>
<dbReference type="Pfam" id="PF00069">
    <property type="entry name" value="Pkinase"/>
    <property type="match status" value="1"/>
</dbReference>
<proteinExistence type="predicted"/>
<evidence type="ECO:0000256" key="1">
    <source>
        <dbReference type="ARBA" id="ARBA00022527"/>
    </source>
</evidence>
<keyword evidence="4 7" id="KW-0418">Kinase</keyword>
<dbReference type="Gene3D" id="1.10.510.10">
    <property type="entry name" value="Transferase(Phosphotransferase) domain 1"/>
    <property type="match status" value="1"/>
</dbReference>
<dbReference type="PROSITE" id="PS50011">
    <property type="entry name" value="PROTEIN_KINASE_DOM"/>
    <property type="match status" value="1"/>
</dbReference>
<comment type="caution">
    <text evidence="7">The sequence shown here is derived from an EMBL/GenBank/DDBJ whole genome shotgun (WGS) entry which is preliminary data.</text>
</comment>
<reference evidence="7" key="1">
    <citation type="submission" date="2013-07" db="EMBL/GenBank/DDBJ databases">
        <title>Sub-species coevolution in mutualistic symbiosis.</title>
        <authorList>
            <person name="Murfin K."/>
            <person name="Klassen J."/>
            <person name="Lee M."/>
            <person name="Forst S."/>
            <person name="Stock P."/>
            <person name="Goodrich-Blair H."/>
        </authorList>
    </citation>
    <scope>NUCLEOTIDE SEQUENCE [LARGE SCALE GENOMIC DNA]</scope>
    <source>
        <strain evidence="7">Intermedium</strain>
    </source>
</reference>
<dbReference type="GO" id="GO:0005524">
    <property type="term" value="F:ATP binding"/>
    <property type="evidence" value="ECO:0007669"/>
    <property type="project" value="UniProtKB-KW"/>
</dbReference>
<dbReference type="HOGENOM" id="CLU_000288_63_44_6"/>
<evidence type="ECO:0000313" key="8">
    <source>
        <dbReference type="Proteomes" id="UP000028480"/>
    </source>
</evidence>
<keyword evidence="3" id="KW-0547">Nucleotide-binding</keyword>
<evidence type="ECO:0000313" key="7">
    <source>
        <dbReference type="EMBL" id="CDH35063.1"/>
    </source>
</evidence>
<dbReference type="GO" id="GO:0004674">
    <property type="term" value="F:protein serine/threonine kinase activity"/>
    <property type="evidence" value="ECO:0007669"/>
    <property type="project" value="UniProtKB-KW"/>
</dbReference>
<dbReference type="PANTHER" id="PTHR24345">
    <property type="entry name" value="SERINE/THREONINE-PROTEIN KINASE PLK"/>
    <property type="match status" value="1"/>
</dbReference>
<keyword evidence="2" id="KW-0808">Transferase</keyword>
<evidence type="ECO:0000256" key="5">
    <source>
        <dbReference type="ARBA" id="ARBA00022840"/>
    </source>
</evidence>
<evidence type="ECO:0000256" key="2">
    <source>
        <dbReference type="ARBA" id="ARBA00022679"/>
    </source>
</evidence>
<gene>
    <name evidence="7" type="ORF">XBI1_780004</name>
</gene>
<organism evidence="7 8">
    <name type="scientific">Xenorhabdus bovienii str. Intermedium</name>
    <dbReference type="NCBI Taxonomy" id="1379677"/>
    <lineage>
        <taxon>Bacteria</taxon>
        <taxon>Pseudomonadati</taxon>
        <taxon>Pseudomonadota</taxon>
        <taxon>Gammaproteobacteria</taxon>
        <taxon>Enterobacterales</taxon>
        <taxon>Morganellaceae</taxon>
        <taxon>Xenorhabdus</taxon>
    </lineage>
</organism>
<feature type="domain" description="Protein kinase" evidence="6">
    <location>
        <begin position="10"/>
        <end position="256"/>
    </location>
</feature>
<name>A0A077QP11_XENBV</name>
<evidence type="ECO:0000256" key="4">
    <source>
        <dbReference type="ARBA" id="ARBA00022777"/>
    </source>
</evidence>
<evidence type="ECO:0000256" key="3">
    <source>
        <dbReference type="ARBA" id="ARBA00022741"/>
    </source>
</evidence>
<sequence length="256" mass="29041">MEIHGNYYIETLSPVGTPGGFGFVEHVILYNLDHNKCGSYAKKTLSLDNFPPEYFEEVKERFKQEVLCQSLCKHKNIVPVYLCNLQAEKPWFIMDLAENDLASEIQTGKLTLSDKINIIKMVLEGVSFMHRQRDRILHRDIKPQNVLRFSDGTYKISDFGLIKKESLNGTSKALTKIGALPMGTKRYMAPEVLMSSGYSVQSDIYSLGMLMKDLSIEDNRIKQLIVKSTKMDKADRYTSVDDILSDLENIIGAGEL</sequence>
<keyword evidence="1" id="KW-0723">Serine/threonine-protein kinase</keyword>
<dbReference type="InterPro" id="IPR000719">
    <property type="entry name" value="Prot_kinase_dom"/>
</dbReference>
<dbReference type="EMBL" id="CBTB010000288">
    <property type="protein sequence ID" value="CDH35063.1"/>
    <property type="molecule type" value="Genomic_DNA"/>
</dbReference>
<accession>A0A077QP11</accession>
<dbReference type="AlphaFoldDB" id="A0A077QP11"/>